<organism evidence="1 2">
    <name type="scientific">Petrachloros mirabilis ULC683</name>
    <dbReference type="NCBI Taxonomy" id="2781853"/>
    <lineage>
        <taxon>Bacteria</taxon>
        <taxon>Bacillati</taxon>
        <taxon>Cyanobacteriota</taxon>
        <taxon>Cyanophyceae</taxon>
        <taxon>Synechococcales</taxon>
        <taxon>Petrachlorosaceae</taxon>
        <taxon>Petrachloros</taxon>
        <taxon>Petrachloros mirabilis</taxon>
    </lineage>
</organism>
<evidence type="ECO:0000313" key="1">
    <source>
        <dbReference type="EMBL" id="NCJ07735.1"/>
    </source>
</evidence>
<dbReference type="AlphaFoldDB" id="A0A8K2A938"/>
<dbReference type="RefSeq" id="WP_161826216.1">
    <property type="nucleotide sequence ID" value="NZ_WVIC01000032.1"/>
</dbReference>
<comment type="caution">
    <text evidence="1">The sequence shown here is derived from an EMBL/GenBank/DDBJ whole genome shotgun (WGS) entry which is preliminary data.</text>
</comment>
<reference evidence="1" key="1">
    <citation type="submission" date="2019-12" db="EMBL/GenBank/DDBJ databases">
        <title>High-Quality draft genome sequences of three cyanobacteria isolated from the limestone walls of the Old Cathedral of Coimbra.</title>
        <authorList>
            <person name="Tiago I."/>
            <person name="Soares F."/>
            <person name="Portugal A."/>
        </authorList>
    </citation>
    <scope>NUCLEOTIDE SEQUENCE [LARGE SCALE GENOMIC DNA]</scope>
    <source>
        <strain evidence="1">C</strain>
    </source>
</reference>
<sequence>MAFLGGEALTGCDREHQGRAYLQFVEQLTPEPQIIETFAQSHEQTKIYAWIGASIDAINHPLQMALAACQQCFPAGECPEVAVYAAPFKDSLGFDGLCNLWTHPFTLLVDVGRVVPEDWLKLIVHEYAHAHLGHPGHSQDYGAVLAHLCLGLGFRPPPSSLDSLHHWPNYRRTDDITALWRGIAGYPSRPTLRFWP</sequence>
<dbReference type="Proteomes" id="UP000607397">
    <property type="component" value="Unassembled WGS sequence"/>
</dbReference>
<dbReference type="EMBL" id="WVIC01000032">
    <property type="protein sequence ID" value="NCJ07735.1"/>
    <property type="molecule type" value="Genomic_DNA"/>
</dbReference>
<name>A0A8K2A938_9CYAN</name>
<evidence type="ECO:0000313" key="2">
    <source>
        <dbReference type="Proteomes" id="UP000607397"/>
    </source>
</evidence>
<accession>A0A8K2A938</accession>
<proteinExistence type="predicted"/>
<keyword evidence="2" id="KW-1185">Reference proteome</keyword>
<protein>
    <submittedName>
        <fullName evidence="1">Uncharacterized protein</fullName>
    </submittedName>
</protein>
<gene>
    <name evidence="1" type="ORF">GS597_14695</name>
</gene>